<dbReference type="InterPro" id="IPR006328">
    <property type="entry name" value="2-HAD"/>
</dbReference>
<dbReference type="PRINTS" id="PR00413">
    <property type="entry name" value="HADHALOGNASE"/>
</dbReference>
<keyword evidence="2" id="KW-0378">Hydrolase</keyword>
<keyword evidence="4" id="KW-1185">Reference proteome</keyword>
<dbReference type="PANTHER" id="PTHR43316:SF3">
    <property type="entry name" value="HALOACID DEHALOGENASE, TYPE II (AFU_ORTHOLOGUE AFUA_2G07750)-RELATED"/>
    <property type="match status" value="1"/>
</dbReference>
<evidence type="ECO:0000256" key="2">
    <source>
        <dbReference type="ARBA" id="ARBA00022801"/>
    </source>
</evidence>
<proteinExistence type="inferred from homology"/>
<protein>
    <submittedName>
        <fullName evidence="3">Haloacid dehalogenase type II</fullName>
    </submittedName>
</protein>
<dbReference type="RefSeq" id="WP_276306566.1">
    <property type="nucleotide sequence ID" value="NZ_CP119993.1"/>
</dbReference>
<evidence type="ECO:0000313" key="3">
    <source>
        <dbReference type="EMBL" id="MFC7318594.1"/>
    </source>
</evidence>
<organism evidence="3 4">
    <name type="scientific">Halomarina halobia</name>
    <dbReference type="NCBI Taxonomy" id="3033386"/>
    <lineage>
        <taxon>Archaea</taxon>
        <taxon>Methanobacteriati</taxon>
        <taxon>Methanobacteriota</taxon>
        <taxon>Stenosarchaea group</taxon>
        <taxon>Halobacteria</taxon>
        <taxon>Halobacteriales</taxon>
        <taxon>Natronomonadaceae</taxon>
        <taxon>Halomarina</taxon>
    </lineage>
</organism>
<dbReference type="InterPro" id="IPR036412">
    <property type="entry name" value="HAD-like_sf"/>
</dbReference>
<dbReference type="InterPro" id="IPR051540">
    <property type="entry name" value="S-2-haloacid_dehalogenase"/>
</dbReference>
<dbReference type="NCBIfam" id="TIGR01428">
    <property type="entry name" value="HAD_type_II"/>
    <property type="match status" value="1"/>
</dbReference>
<dbReference type="PANTHER" id="PTHR43316">
    <property type="entry name" value="HYDROLASE, HALOACID DELAHOGENASE-RELATED"/>
    <property type="match status" value="1"/>
</dbReference>
<dbReference type="AlphaFoldDB" id="A0ABD6AF23"/>
<dbReference type="Gene3D" id="3.40.50.1000">
    <property type="entry name" value="HAD superfamily/HAD-like"/>
    <property type="match status" value="1"/>
</dbReference>
<dbReference type="Proteomes" id="UP001596547">
    <property type="component" value="Unassembled WGS sequence"/>
</dbReference>
<reference evidence="3 4" key="1">
    <citation type="journal article" date="2019" name="Int. J. Syst. Evol. Microbiol.">
        <title>The Global Catalogue of Microorganisms (GCM) 10K type strain sequencing project: providing services to taxonomists for standard genome sequencing and annotation.</title>
        <authorList>
            <consortium name="The Broad Institute Genomics Platform"/>
            <consortium name="The Broad Institute Genome Sequencing Center for Infectious Disease"/>
            <person name="Wu L."/>
            <person name="Ma J."/>
        </authorList>
    </citation>
    <scope>NUCLEOTIDE SEQUENCE [LARGE SCALE GENOMIC DNA]</scope>
    <source>
        <strain evidence="3 4">PSR21</strain>
    </source>
</reference>
<dbReference type="GeneID" id="79317217"/>
<evidence type="ECO:0000256" key="1">
    <source>
        <dbReference type="ARBA" id="ARBA00008106"/>
    </source>
</evidence>
<dbReference type="NCBIfam" id="TIGR01493">
    <property type="entry name" value="HAD-SF-IA-v2"/>
    <property type="match status" value="1"/>
</dbReference>
<evidence type="ECO:0000313" key="4">
    <source>
        <dbReference type="Proteomes" id="UP001596547"/>
    </source>
</evidence>
<dbReference type="Gene3D" id="1.10.150.240">
    <property type="entry name" value="Putative phosphatase, domain 2"/>
    <property type="match status" value="1"/>
</dbReference>
<dbReference type="SFLD" id="SFLDS00003">
    <property type="entry name" value="Haloacid_Dehalogenase"/>
    <property type="match status" value="1"/>
</dbReference>
<name>A0ABD6AF23_9EURY</name>
<accession>A0ABD6AF23</accession>
<dbReference type="SFLD" id="SFLDG01129">
    <property type="entry name" value="C1.5:_HAD__Beta-PGM__Phosphata"/>
    <property type="match status" value="1"/>
</dbReference>
<dbReference type="Pfam" id="PF00702">
    <property type="entry name" value="Hydrolase"/>
    <property type="match status" value="1"/>
</dbReference>
<dbReference type="SUPFAM" id="SSF56784">
    <property type="entry name" value="HAD-like"/>
    <property type="match status" value="1"/>
</dbReference>
<dbReference type="InterPro" id="IPR006439">
    <property type="entry name" value="HAD-SF_hydro_IA"/>
</dbReference>
<comment type="similarity">
    <text evidence="1">Belongs to the HAD-like hydrolase superfamily. S-2-haloalkanoic acid dehalogenase family.</text>
</comment>
<sequence length="234" mass="26507">MDTLSDVRAITFDSYTTIVDIDSQASVLADLVDGMTDAGSVSRFWRARNMMYTVIANDIDAYRPFYEIQGLSLRYALESYGYDVPEEVRNEIRRTVYKDRISVFGDVREGMERLYEAGYPLYVVSNGDPVMLDAMVRQAGIADMLEDSISADEVETFKPDVEIYRHTAARTGTPIDRILHVSGGTMRDIWGAKHAGMRTAWVNREEKFYPPEYLGEEPDLIVTDFHDLADQVGA</sequence>
<gene>
    <name evidence="3" type="ORF">ACFQPE_17615</name>
</gene>
<dbReference type="GO" id="GO:0016787">
    <property type="term" value="F:hydrolase activity"/>
    <property type="evidence" value="ECO:0007669"/>
    <property type="project" value="UniProtKB-KW"/>
</dbReference>
<comment type="caution">
    <text evidence="3">The sequence shown here is derived from an EMBL/GenBank/DDBJ whole genome shotgun (WGS) entry which is preliminary data.</text>
</comment>
<dbReference type="InterPro" id="IPR023214">
    <property type="entry name" value="HAD_sf"/>
</dbReference>
<dbReference type="InterPro" id="IPR023198">
    <property type="entry name" value="PGP-like_dom2"/>
</dbReference>
<dbReference type="EMBL" id="JBHTBF010000003">
    <property type="protein sequence ID" value="MFC7318594.1"/>
    <property type="molecule type" value="Genomic_DNA"/>
</dbReference>